<evidence type="ECO:0000256" key="1">
    <source>
        <dbReference type="SAM" id="MobiDB-lite"/>
    </source>
</evidence>
<evidence type="ECO:0000313" key="2">
    <source>
        <dbReference type="Proteomes" id="UP000515121"/>
    </source>
</evidence>
<evidence type="ECO:0000313" key="3">
    <source>
        <dbReference type="RefSeq" id="XP_022741139.1"/>
    </source>
</evidence>
<dbReference type="GeneID" id="111292814"/>
<name>A0A6P5YLH6_DURZI</name>
<feature type="region of interest" description="Disordered" evidence="1">
    <location>
        <begin position="216"/>
        <end position="260"/>
    </location>
</feature>
<dbReference type="OrthoDB" id="678085at2759"/>
<dbReference type="PANTHER" id="PTHR36892">
    <property type="entry name" value="OS01G0201800 PROTEIN"/>
    <property type="match status" value="1"/>
</dbReference>
<evidence type="ECO:0000313" key="4">
    <source>
        <dbReference type="RefSeq" id="XP_022741140.1"/>
    </source>
</evidence>
<feature type="region of interest" description="Disordered" evidence="1">
    <location>
        <begin position="621"/>
        <end position="643"/>
    </location>
</feature>
<dbReference type="AlphaFoldDB" id="A0A6P5YLH6"/>
<feature type="compositionally biased region" description="Basic and acidic residues" evidence="1">
    <location>
        <begin position="228"/>
        <end position="241"/>
    </location>
</feature>
<sequence length="1246" mass="139283">MLAVQWSSSSSSSSSSSDDGNDNSKINKQTMESLLPPITVTKFRWWSEEIDLLKSTELANIQSSGLEKSKTQETQPRNQSDMFQVNLHVGEKSNERLVDMLDCPVCGAFAASTVNALNAHVDSCFAQASREERRQMRMTIKATKSRTPKKRSISEIFAAAPQIHKVDAAADDDSFLDEDENGGFDNELDRKIERPKKKMMMKKKKKVEIVKKLMKKKRKLKKNKNQNKKQDGLIANKEKGSKQTPVNFNRKPNHVSCNRSSNAVSILRKKPSLKCLSVKKKSKVVQVSNQIVEHEKPSSPVRGILKNPTKSISGQNAAVCNVRATTQASTCADLHSARHVSFSGKDDILVPQKKHVASFEKRISLIDLDSFDLSQKGHQNEVDKEFSAREINRSDEDVSFSTENEIRVQAMTEKQKLPDSHHNVDIPKFLRPCTIEQEKANHFSDGSLPPDQVVLDSGNLHTSNLGNQTAFHGPSYTGVPRLFSTLKEIQNPFVNSQVCSGVSTALNYSSLWVDYFGDNTLEVSMNSKANPRTSFQSLSSGLALSKNANESAPFMSEFASENVSGPALSHHPIYCLSPIELRGTPCPFPEWKQKAVALREKYSDEEFFGLPLNSQGELVQAKSSGKGGFNQLKKSSSVSGSSSSVNNLVLPRSMDDHSILKGKHFIGSVLPNNQLSLFPAQNHMKENDTKHLPARLGATEWQGHRKEDDYCLNSETRCSPSVCLMDSDLNLMNMSFSGCGQYDRFLNQKDKGITRAKENADKMLLNSPPPTMRLMGKDVTICRSSDEREGFADGKVWTDKEIIKEHHPQSTVHQNSYVDRHFLLDPASGKFKETPVQQFEIESNQEFCSNVLMKPLESNFFQPGLNWQANPEFHNSSLTVARDPNRNSHHFAHPPTSRAVFDNRANFQESFISRNETLRVSSQLPAASTSHRSYQNINRNSVELKNNQNLLNAGKSSINFPFLHPDHVEYVQPSWFSGSSKSLIPWLLQATQQVKAPSTPSQPFPEVGGRCHHHAARTSFHTHHLVPHSPMVSYDYNPMISHSHMESSAGQPSIALSPLNPALPGMKPTSSINRSHRNRIKVKDRMKSKSVGIRDPDIRQKTRKRPGAKEDYPMKPIKIPNVGIEAELRAATRLTREKFIDDIQCNTRSLETEPDRNEASLVEWIPNEFQCNGFGLSAGIDSSKVDGLTRPGPIKLSPGLKHILQPSQNVDQDNSRLIHSTTPFASMTDCGSILETQKKSTKIYRF</sequence>
<proteinExistence type="predicted"/>
<reference evidence="3 4" key="1">
    <citation type="submission" date="2025-04" db="UniProtKB">
        <authorList>
            <consortium name="RefSeq"/>
        </authorList>
    </citation>
    <scope>IDENTIFICATION</scope>
    <source>
        <tissue evidence="3 4">Fruit stalk</tissue>
    </source>
</reference>
<accession>A0A6P5YLH6</accession>
<organism evidence="2 4">
    <name type="scientific">Durio zibethinus</name>
    <name type="common">Durian</name>
    <dbReference type="NCBI Taxonomy" id="66656"/>
    <lineage>
        <taxon>Eukaryota</taxon>
        <taxon>Viridiplantae</taxon>
        <taxon>Streptophyta</taxon>
        <taxon>Embryophyta</taxon>
        <taxon>Tracheophyta</taxon>
        <taxon>Spermatophyta</taxon>
        <taxon>Magnoliopsida</taxon>
        <taxon>eudicotyledons</taxon>
        <taxon>Gunneridae</taxon>
        <taxon>Pentapetalae</taxon>
        <taxon>rosids</taxon>
        <taxon>malvids</taxon>
        <taxon>Malvales</taxon>
        <taxon>Malvaceae</taxon>
        <taxon>Helicteroideae</taxon>
        <taxon>Durio</taxon>
    </lineage>
</organism>
<dbReference type="Proteomes" id="UP000515121">
    <property type="component" value="Unplaced"/>
</dbReference>
<dbReference type="RefSeq" id="XP_022741139.1">
    <property type="nucleotide sequence ID" value="XM_022885404.1"/>
</dbReference>
<feature type="compositionally biased region" description="Low complexity" evidence="1">
    <location>
        <begin position="7"/>
        <end position="17"/>
    </location>
</feature>
<feature type="compositionally biased region" description="Basic and acidic residues" evidence="1">
    <location>
        <begin position="1083"/>
        <end position="1100"/>
    </location>
</feature>
<feature type="region of interest" description="Disordered" evidence="1">
    <location>
        <begin position="1"/>
        <end position="30"/>
    </location>
</feature>
<dbReference type="PANTHER" id="PTHR36892:SF1">
    <property type="entry name" value="OS05G0518200 PROTEIN"/>
    <property type="match status" value="1"/>
</dbReference>
<feature type="compositionally biased region" description="Basic residues" evidence="1">
    <location>
        <begin position="216"/>
        <end position="227"/>
    </location>
</feature>
<protein>
    <submittedName>
        <fullName evidence="3 4">Uncharacterized protein LOC111292814 isoform X1</fullName>
    </submittedName>
</protein>
<gene>
    <name evidence="3 4" type="primary">LOC111292814</name>
</gene>
<dbReference type="RefSeq" id="XP_022741140.1">
    <property type="nucleotide sequence ID" value="XM_022885405.1"/>
</dbReference>
<keyword evidence="2" id="KW-1185">Reference proteome</keyword>
<dbReference type="KEGG" id="dzi:111292814"/>
<feature type="region of interest" description="Disordered" evidence="1">
    <location>
        <begin position="1083"/>
        <end position="1115"/>
    </location>
</feature>